<dbReference type="GO" id="GO:0005096">
    <property type="term" value="F:GTPase activator activity"/>
    <property type="evidence" value="ECO:0007669"/>
    <property type="project" value="UniProtKB-KW"/>
</dbReference>
<protein>
    <recommendedName>
        <fullName evidence="3">Rab-GAP TBC domain-containing protein</fullName>
    </recommendedName>
</protein>
<dbReference type="Gene3D" id="1.10.472.80">
    <property type="entry name" value="Ypt/Rab-GAP domain of gyp1p, domain 3"/>
    <property type="match status" value="1"/>
</dbReference>
<organism evidence="4 5">
    <name type="scientific">Ophiocordyceps sinensis</name>
    <dbReference type="NCBI Taxonomy" id="72228"/>
    <lineage>
        <taxon>Eukaryota</taxon>
        <taxon>Fungi</taxon>
        <taxon>Dikarya</taxon>
        <taxon>Ascomycota</taxon>
        <taxon>Pezizomycotina</taxon>
        <taxon>Sordariomycetes</taxon>
        <taxon>Hypocreomycetidae</taxon>
        <taxon>Hypocreales</taxon>
        <taxon>Ophiocordycipitaceae</taxon>
        <taxon>Ophiocordyceps</taxon>
    </lineage>
</organism>
<proteinExistence type="predicted"/>
<feature type="domain" description="Rab-GAP TBC" evidence="3">
    <location>
        <begin position="33"/>
        <end position="304"/>
    </location>
</feature>
<name>A0A8H4PIX8_9HYPO</name>
<evidence type="ECO:0000256" key="1">
    <source>
        <dbReference type="ARBA" id="ARBA00022468"/>
    </source>
</evidence>
<dbReference type="PANTHER" id="PTHR22957:SF337">
    <property type="entry name" value="TBC1 DOMAIN FAMILY MEMBER 5"/>
    <property type="match status" value="1"/>
</dbReference>
<evidence type="ECO:0000313" key="5">
    <source>
        <dbReference type="Proteomes" id="UP000557566"/>
    </source>
</evidence>
<feature type="compositionally biased region" description="Polar residues" evidence="2">
    <location>
        <begin position="591"/>
        <end position="609"/>
    </location>
</feature>
<dbReference type="FunFam" id="1.10.8.270:FF:000031">
    <property type="entry name" value="TBC1 domain family member 5"/>
    <property type="match status" value="1"/>
</dbReference>
<dbReference type="Proteomes" id="UP000557566">
    <property type="component" value="Unassembled WGS sequence"/>
</dbReference>
<dbReference type="Pfam" id="PF00566">
    <property type="entry name" value="RabGAP-TBC"/>
    <property type="match status" value="1"/>
</dbReference>
<gene>
    <name evidence="4" type="ORF">G6O67_007371</name>
</gene>
<feature type="region of interest" description="Disordered" evidence="2">
    <location>
        <begin position="721"/>
        <end position="742"/>
    </location>
</feature>
<evidence type="ECO:0000256" key="2">
    <source>
        <dbReference type="SAM" id="MobiDB-lite"/>
    </source>
</evidence>
<dbReference type="OrthoDB" id="27140at2759"/>
<dbReference type="PROSITE" id="PS50086">
    <property type="entry name" value="TBC_RABGAP"/>
    <property type="match status" value="1"/>
</dbReference>
<dbReference type="AlphaFoldDB" id="A0A8H4PIX8"/>
<dbReference type="InterPro" id="IPR035969">
    <property type="entry name" value="Rab-GAP_TBC_sf"/>
</dbReference>
<comment type="caution">
    <text evidence="4">The sequence shown here is derived from an EMBL/GenBank/DDBJ whole genome shotgun (WGS) entry which is preliminary data.</text>
</comment>
<feature type="compositionally biased region" description="Polar residues" evidence="2">
    <location>
        <begin position="677"/>
        <end position="690"/>
    </location>
</feature>
<dbReference type="Gene3D" id="1.10.8.270">
    <property type="entry name" value="putative rabgap domain of human tbc1 domain family member 14 like domains"/>
    <property type="match status" value="1"/>
</dbReference>
<feature type="region of interest" description="Disordered" evidence="2">
    <location>
        <begin position="379"/>
        <end position="414"/>
    </location>
</feature>
<feature type="compositionally biased region" description="Basic and acidic residues" evidence="2">
    <location>
        <begin position="568"/>
        <end position="581"/>
    </location>
</feature>
<reference evidence="4 5" key="1">
    <citation type="journal article" date="2020" name="Genome Biol. Evol.">
        <title>A new high-quality draft genome assembly of the Chinese cordyceps Ophiocordyceps sinensis.</title>
        <authorList>
            <person name="Shu R."/>
            <person name="Zhang J."/>
            <person name="Meng Q."/>
            <person name="Zhang H."/>
            <person name="Zhou G."/>
            <person name="Li M."/>
            <person name="Wu P."/>
            <person name="Zhao Y."/>
            <person name="Chen C."/>
            <person name="Qin Q."/>
        </authorList>
    </citation>
    <scope>NUCLEOTIDE SEQUENCE [LARGE SCALE GENOMIC DNA]</scope>
    <source>
        <strain evidence="4 5">IOZ07</strain>
    </source>
</reference>
<dbReference type="PANTHER" id="PTHR22957">
    <property type="entry name" value="TBC1 DOMAIN FAMILY MEMBER GTPASE-ACTIVATING PROTEIN"/>
    <property type="match status" value="1"/>
</dbReference>
<feature type="region of interest" description="Disordered" evidence="2">
    <location>
        <begin position="553"/>
        <end position="707"/>
    </location>
</feature>
<evidence type="ECO:0000259" key="3">
    <source>
        <dbReference type="PROSITE" id="PS50086"/>
    </source>
</evidence>
<evidence type="ECO:0000313" key="4">
    <source>
        <dbReference type="EMBL" id="KAF4505417.1"/>
    </source>
</evidence>
<dbReference type="SMART" id="SM00164">
    <property type="entry name" value="TBC"/>
    <property type="match status" value="1"/>
</dbReference>
<dbReference type="SUPFAM" id="SSF47923">
    <property type="entry name" value="Ypt/Rab-GAP domain of gyp1p"/>
    <property type="match status" value="2"/>
</dbReference>
<keyword evidence="5" id="KW-1185">Reference proteome</keyword>
<feature type="compositionally biased region" description="Polar residues" evidence="2">
    <location>
        <begin position="615"/>
        <end position="629"/>
    </location>
</feature>
<accession>A0A8H4PIX8</accession>
<dbReference type="FunFam" id="1.10.472.80:FF:000038">
    <property type="entry name" value="TBC1 domain family member 5"/>
    <property type="match status" value="1"/>
</dbReference>
<dbReference type="EMBL" id="JAAVMX010000008">
    <property type="protein sequence ID" value="KAF4505417.1"/>
    <property type="molecule type" value="Genomic_DNA"/>
</dbReference>
<sequence>MRALEETLSRWQATSASAADLQRAVKDNGPSSPCLSGCRSVCWKTFLLSTEASRADLTQVLRRGRHEFTHRRSHFLRFIHHPEALAQLTIDPLTDDPESPWNSVRRDEVIRAEIRQDVQRLPDEANYHQDRMQTMILDIIFVYCKVNPNRGGYRQGMHELLAPIVHVVEQDAVDRSIVGADPSSLDQSMLEILDSSYIEHDAYLMFSRLMERAQSFYEVQDSRDSSAASRMQPGFQESPSAIVERSKFIHEVCLHSVDQELASHLMNIEILPQIFLIRWVRLLFSREFPFDQVLLLWDTIFAVDPSLDLMDLICCAMLIRIRHQLLEADYSACLKLLLKYPPPSPPHGPHTFVDDALYLRNHMNAAGRDALVFKYTGKAPETSGVPPDTPDPQKLDDLGPRGFGGRSQLPSPSRFIQQQGGVESLFQGAAKSAKGVFERGEKLGLNQAVRDAVVEFRRNMQTFNEPRQSAKAPRSVGGEGAPAETLAAMETRNKQLAALLDETVANLKAITTSSLDEKAKSLDLIEVAAAKIQFVQVYLSNSSLEMPRVDISANEEPETNSKENAIVEESKGAGGRGKDGGESTDGGETCVDQSTPEPSQAVLQGQDLNVESRPTLPSSDGSGIRQQPTEEAAGAHGQGANPRDLAPEQHVRPAAPIPSRSALAQSSFSWMLEPGESVSSQPLPSASKFPTAQHKKRPSSNASRERNAFLFGEVAADTITKEPSNGDEIFGLETIHKSKNKQ</sequence>
<dbReference type="InterPro" id="IPR000195">
    <property type="entry name" value="Rab-GAP-TBC_dom"/>
</dbReference>
<keyword evidence="1" id="KW-0343">GTPase activation</keyword>